<feature type="domain" description="Plasmid pRiA4b Orf3-like" evidence="1">
    <location>
        <begin position="79"/>
        <end position="259"/>
    </location>
</feature>
<accession>A0A921IPM3</accession>
<proteinExistence type="predicted"/>
<dbReference type="PANTHER" id="PTHR41878">
    <property type="entry name" value="LEXA REPRESSOR-RELATED"/>
    <property type="match status" value="1"/>
</dbReference>
<organism evidence="3 4">
    <name type="scientific">Collinsella ihumii</name>
    <dbReference type="NCBI Taxonomy" id="1720204"/>
    <lineage>
        <taxon>Bacteria</taxon>
        <taxon>Bacillati</taxon>
        <taxon>Actinomycetota</taxon>
        <taxon>Coriobacteriia</taxon>
        <taxon>Coriobacteriales</taxon>
        <taxon>Coriobacteriaceae</taxon>
        <taxon>Collinsella</taxon>
    </lineage>
</organism>
<dbReference type="PANTHER" id="PTHR41878:SF1">
    <property type="entry name" value="TNPR PROTEIN"/>
    <property type="match status" value="1"/>
</dbReference>
<dbReference type="InterPro" id="IPR012912">
    <property type="entry name" value="Plasmid_pRiA4b_Orf3-like"/>
</dbReference>
<evidence type="ECO:0000313" key="3">
    <source>
        <dbReference type="EMBL" id="HJG30812.1"/>
    </source>
</evidence>
<dbReference type="Pfam" id="PF07929">
    <property type="entry name" value="PRiA4_ORF3"/>
    <property type="match status" value="1"/>
</dbReference>
<evidence type="ECO:0000313" key="4">
    <source>
        <dbReference type="Proteomes" id="UP000746751"/>
    </source>
</evidence>
<dbReference type="InterPro" id="IPR045489">
    <property type="entry name" value="DUF6429"/>
</dbReference>
<dbReference type="Gene3D" id="3.10.290.30">
    <property type="entry name" value="MM3350-like"/>
    <property type="match status" value="1"/>
</dbReference>
<evidence type="ECO:0000259" key="2">
    <source>
        <dbReference type="Pfam" id="PF20008"/>
    </source>
</evidence>
<evidence type="ECO:0000259" key="1">
    <source>
        <dbReference type="Pfam" id="PF07929"/>
    </source>
</evidence>
<reference evidence="3" key="2">
    <citation type="submission" date="2021-09" db="EMBL/GenBank/DDBJ databases">
        <authorList>
            <person name="Gilroy R."/>
        </authorList>
    </citation>
    <scope>NUCLEOTIDE SEQUENCE</scope>
    <source>
        <strain evidence="3">ChiGjej2B2-7701</strain>
    </source>
</reference>
<dbReference type="Pfam" id="PF20008">
    <property type="entry name" value="DUF6429"/>
    <property type="match status" value="1"/>
</dbReference>
<name>A0A921IPM3_9ACTN</name>
<comment type="caution">
    <text evidence="3">The sequence shown here is derived from an EMBL/GenBank/DDBJ whole genome shotgun (WGS) entry which is preliminary data.</text>
</comment>
<dbReference type="Proteomes" id="UP000746751">
    <property type="component" value="Unassembled WGS sequence"/>
</dbReference>
<dbReference type="AlphaFoldDB" id="A0A921IPM3"/>
<feature type="domain" description="DUF6429" evidence="2">
    <location>
        <begin position="3"/>
        <end position="47"/>
    </location>
</feature>
<dbReference type="EMBL" id="DYVF01000038">
    <property type="protein sequence ID" value="HJG30812.1"/>
    <property type="molecule type" value="Genomic_DNA"/>
</dbReference>
<reference evidence="3" key="1">
    <citation type="journal article" date="2021" name="PeerJ">
        <title>Extensive microbial diversity within the chicken gut microbiome revealed by metagenomics and culture.</title>
        <authorList>
            <person name="Gilroy R."/>
            <person name="Ravi A."/>
            <person name="Getino M."/>
            <person name="Pursley I."/>
            <person name="Horton D.L."/>
            <person name="Alikhan N.F."/>
            <person name="Baker D."/>
            <person name="Gharbi K."/>
            <person name="Hall N."/>
            <person name="Watson M."/>
            <person name="Adriaenssens E.M."/>
            <person name="Foster-Nyarko E."/>
            <person name="Jarju S."/>
            <person name="Secka A."/>
            <person name="Antonio M."/>
            <person name="Oren A."/>
            <person name="Chaudhuri R.R."/>
            <person name="La Ragione R."/>
            <person name="Hildebrand F."/>
            <person name="Pallen M.J."/>
        </authorList>
    </citation>
    <scope>NUCLEOTIDE SEQUENCE</scope>
    <source>
        <strain evidence="3">ChiGjej2B2-7701</strain>
    </source>
</reference>
<gene>
    <name evidence="3" type="ORF">K8U80_05385</name>
</gene>
<dbReference type="InterPro" id="IPR024047">
    <property type="entry name" value="MM3350-like_sf"/>
</dbReference>
<dbReference type="SUPFAM" id="SSF159941">
    <property type="entry name" value="MM3350-like"/>
    <property type="match status" value="1"/>
</dbReference>
<protein>
    <submittedName>
        <fullName evidence="3">Plasmid pRiA4b ORF-3 family protein</fullName>
    </submittedName>
</protein>
<sequence length="283" mass="32627">MLRAWKSYDWNTIDRLVDDGLVSASPRAKSAYLTDEGRVRAEEVVRLLERAFEDDSGGESQDPDSAIDAALPQGRGIKVFKFRVELRLWPDHPCWREILVPASGTFIDLHQSIQSAFLWWDYHLMHFDVIVRGRTVEVTYEDMIQEREDFAVVGEVLPEMRAAEILPLSDIFPRCRTAVYEYDYGDGWEHDVTLVEVIRNYRGELPVCTAGEGDAPPEDVGGPGGFERFLRAIADPDDPEHEFLQGWGWGQFFEPFSLDAVSRRMRAWRTGELLEEWDERHAY</sequence>